<protein>
    <submittedName>
        <fullName evidence="1">Zinc finger CCCH domain-containing 27-like protein</fullName>
    </submittedName>
</protein>
<evidence type="ECO:0000313" key="1">
    <source>
        <dbReference type="EMBL" id="KAJ4703517.1"/>
    </source>
</evidence>
<proteinExistence type="predicted"/>
<gene>
    <name evidence="1" type="ORF">OWV82_023413</name>
</gene>
<dbReference type="EMBL" id="CM051406">
    <property type="protein sequence ID" value="KAJ4703517.1"/>
    <property type="molecule type" value="Genomic_DNA"/>
</dbReference>
<evidence type="ECO:0000313" key="2">
    <source>
        <dbReference type="Proteomes" id="UP001164539"/>
    </source>
</evidence>
<name>A0ACC1WWY7_MELAZ</name>
<reference evidence="1 2" key="1">
    <citation type="journal article" date="2023" name="Science">
        <title>Complex scaffold remodeling in plant triterpene biosynthesis.</title>
        <authorList>
            <person name="De La Pena R."/>
            <person name="Hodgson H."/>
            <person name="Liu J.C."/>
            <person name="Stephenson M.J."/>
            <person name="Martin A.C."/>
            <person name="Owen C."/>
            <person name="Harkess A."/>
            <person name="Leebens-Mack J."/>
            <person name="Jimenez L.E."/>
            <person name="Osbourn A."/>
            <person name="Sattely E.S."/>
        </authorList>
    </citation>
    <scope>NUCLEOTIDE SEQUENCE [LARGE SCALE GENOMIC DNA]</scope>
    <source>
        <strain evidence="2">cv. JPN11</strain>
        <tissue evidence="1">Leaf</tissue>
    </source>
</reference>
<dbReference type="Proteomes" id="UP001164539">
    <property type="component" value="Chromosome 13"/>
</dbReference>
<organism evidence="1 2">
    <name type="scientific">Melia azedarach</name>
    <name type="common">Chinaberry tree</name>
    <dbReference type="NCBI Taxonomy" id="155640"/>
    <lineage>
        <taxon>Eukaryota</taxon>
        <taxon>Viridiplantae</taxon>
        <taxon>Streptophyta</taxon>
        <taxon>Embryophyta</taxon>
        <taxon>Tracheophyta</taxon>
        <taxon>Spermatophyta</taxon>
        <taxon>Magnoliopsida</taxon>
        <taxon>eudicotyledons</taxon>
        <taxon>Gunneridae</taxon>
        <taxon>Pentapetalae</taxon>
        <taxon>rosids</taxon>
        <taxon>malvids</taxon>
        <taxon>Sapindales</taxon>
        <taxon>Meliaceae</taxon>
        <taxon>Melia</taxon>
    </lineage>
</organism>
<accession>A0ACC1WWY7</accession>
<keyword evidence="2" id="KW-1185">Reference proteome</keyword>
<comment type="caution">
    <text evidence="1">The sequence shown here is derived from an EMBL/GenBank/DDBJ whole genome shotgun (WGS) entry which is preliminary data.</text>
</comment>
<sequence length="819" mass="90849">MSTSTTAAAARADDDDKEIIEVEEVDDLSDSPTDVADDLSDVSKEMESLGHKSHLESGSSTEEKSKARRPSNALAVVESRVNFKSLGSSNEPFTRQKELSHENQEKSKYSKSRKLLSYAEDNGSRESKISKKDVGAFPQVQTHEEQNELHTGGDVHLCNTGIVDSETSSPSSVTRKNVTGGIWIRGRLDEGTSEEEMKPMDMHPGDDKWRMASRTRCLSPGAEINDGNKHPAVICDFYIKGWCIKGNSCRFLHVKDDLSNTTQLLEEDLAAATVKTEVQFDEGLRNETERSKMPCFPDPLALSVRNNVSFSSYLSSEREPPLQELEESNRLPQENHRPSFLQKENTSLDNSPSSQQLASFRDDMGSILSYKEVGRESLRKNWPADDYGNSASMAHRGSSPIFKNNLLPEYRSSSSGSAILSSNYHSGNPSSYPSSLEEQPLIRSKCMRNDFSSPFFSHSLNSSLGTADRTTSSFSSHHITAWTGSLLPFYSSSLNASPLDAQKLLDSDRESRNSRLSLFLRTTSSFSVSELEKTGVSADYKAKLSSNDWETSVPFRPSFFITPTSISSPRSQCDPLHDSVDSPTMGNVSLKFAFSSVGVSTLNTSDQRLNGDSMLSKTMAAECNGDKSSVSSHGRFNENVLDKNCHTPRKDSYSDREEGVGTSIVDARISTVPKEDDPSVFTCVEDISKKLNTDCDSRCQNDGSRPDKELKVDRLRQKNVMDLEHKTDGDVRKESKTAKYFRAGLVDFVKELLKPTWREGRLSKDAHNTIVKKAVDKVLSTLQPHQIPATMESIMQYLSLSQPKIAKLVEGYVDKYGKS</sequence>